<comment type="similarity">
    <text evidence="1">Belongs to the CFA/CMAS family.</text>
</comment>
<dbReference type="InterPro" id="IPR050723">
    <property type="entry name" value="CFA/CMAS"/>
</dbReference>
<dbReference type="EMBL" id="BBLT01000001">
    <property type="protein sequence ID" value="GAL83205.1"/>
    <property type="molecule type" value="Genomic_DNA"/>
</dbReference>
<evidence type="ECO:0000256" key="4">
    <source>
        <dbReference type="ARBA" id="ARBA00022691"/>
    </source>
</evidence>
<evidence type="ECO:0000256" key="5">
    <source>
        <dbReference type="ARBA" id="ARBA00023098"/>
    </source>
</evidence>
<dbReference type="PANTHER" id="PTHR43667">
    <property type="entry name" value="CYCLOPROPANE-FATTY-ACYL-PHOSPHOLIPID SYNTHASE"/>
    <property type="match status" value="1"/>
</dbReference>
<dbReference type="RefSeq" id="WP_045457742.1">
    <property type="nucleotide sequence ID" value="NZ_BBLT01000001.1"/>
</dbReference>
<dbReference type="Gene3D" id="3.40.50.150">
    <property type="entry name" value="Vaccinia Virus protein VP39"/>
    <property type="match status" value="1"/>
</dbReference>
<dbReference type="Pfam" id="PF02353">
    <property type="entry name" value="CMAS"/>
    <property type="match status" value="1"/>
</dbReference>
<evidence type="ECO:0000313" key="6">
    <source>
        <dbReference type="EMBL" id="GAL83205.1"/>
    </source>
</evidence>
<evidence type="ECO:0000313" key="7">
    <source>
        <dbReference type="Proteomes" id="UP000030185"/>
    </source>
</evidence>
<organism evidence="6 7">
    <name type="scientific">Sporocytophaga myxococcoides</name>
    <dbReference type="NCBI Taxonomy" id="153721"/>
    <lineage>
        <taxon>Bacteria</taxon>
        <taxon>Pseudomonadati</taxon>
        <taxon>Bacteroidota</taxon>
        <taxon>Cytophagia</taxon>
        <taxon>Cytophagales</taxon>
        <taxon>Cytophagaceae</taxon>
        <taxon>Sporocytophaga</taxon>
    </lineage>
</organism>
<dbReference type="eggNOG" id="COG2230">
    <property type="taxonomic scope" value="Bacteria"/>
</dbReference>
<gene>
    <name evidence="6" type="ORF">MYP_431</name>
</gene>
<dbReference type="SUPFAM" id="SSF53335">
    <property type="entry name" value="S-adenosyl-L-methionine-dependent methyltransferases"/>
    <property type="match status" value="1"/>
</dbReference>
<keyword evidence="5" id="KW-0443">Lipid metabolism</keyword>
<dbReference type="InterPro" id="IPR029063">
    <property type="entry name" value="SAM-dependent_MTases_sf"/>
</dbReference>
<dbReference type="STRING" id="153721.MYP_431"/>
<evidence type="ECO:0000256" key="3">
    <source>
        <dbReference type="ARBA" id="ARBA00022679"/>
    </source>
</evidence>
<comment type="caution">
    <text evidence="6">The sequence shown here is derived from an EMBL/GenBank/DDBJ whole genome shotgun (WGS) entry which is preliminary data.</text>
</comment>
<keyword evidence="7" id="KW-1185">Reference proteome</keyword>
<keyword evidence="4" id="KW-0949">S-adenosyl-L-methionine</keyword>
<dbReference type="OrthoDB" id="9782855at2"/>
<keyword evidence="2" id="KW-0489">Methyltransferase</keyword>
<dbReference type="PANTHER" id="PTHR43667:SF1">
    <property type="entry name" value="CYCLOPROPANE-FATTY-ACYL-PHOSPHOLIPID SYNTHASE"/>
    <property type="match status" value="1"/>
</dbReference>
<dbReference type="Proteomes" id="UP000030185">
    <property type="component" value="Unassembled WGS sequence"/>
</dbReference>
<dbReference type="AlphaFoldDB" id="A0A098L8M7"/>
<proteinExistence type="inferred from homology"/>
<sequence>MATKQDLDFTYTTLDKIFRLSIGETGDFSGARYNGDFSLTLEEAQKAKHEYIADQLRIKKGSRVLDLGCGWGPFINYATYNRGAKCIGLTLSDGQAQACKSKGFEVHIKDCRKVKPTDFNTFDAVVSLGAFEHFCSVEEYKAGKQEEVYQSFFKSVADLLPKGGRFYLQTMVFGKNMIPYEKFDINADKNSDAYILALMEKQFPGSWLPYGSQMILKNADPYFSLVDMSSGRLDYIETIKQWRKKFRQFNLEKYINYLSLIPSYLTDKEFRHKVAVFKISPNMVCFERELMDHYRIVFEKK</sequence>
<accession>A0A098L8M7</accession>
<evidence type="ECO:0000256" key="2">
    <source>
        <dbReference type="ARBA" id="ARBA00022603"/>
    </source>
</evidence>
<keyword evidence="3" id="KW-0808">Transferase</keyword>
<dbReference type="GO" id="GO:0008168">
    <property type="term" value="F:methyltransferase activity"/>
    <property type="evidence" value="ECO:0007669"/>
    <property type="project" value="UniProtKB-KW"/>
</dbReference>
<name>A0A098L8M7_9BACT</name>
<evidence type="ECO:0000256" key="1">
    <source>
        <dbReference type="ARBA" id="ARBA00010815"/>
    </source>
</evidence>
<protein>
    <submittedName>
        <fullName evidence="6">Putative cyclopropane-fatty-acyl-phospholipid synthase</fullName>
    </submittedName>
</protein>
<reference evidence="6 7" key="1">
    <citation type="submission" date="2014-09" db="EMBL/GenBank/DDBJ databases">
        <title>Sporocytophaga myxococcoides PG-01 genome sequencing.</title>
        <authorList>
            <person name="Liu L."/>
            <person name="Gao P.J."/>
            <person name="Chen G.J."/>
            <person name="Wang L.S."/>
        </authorList>
    </citation>
    <scope>NUCLEOTIDE SEQUENCE [LARGE SCALE GENOMIC DNA]</scope>
    <source>
        <strain evidence="6 7">PG-01</strain>
    </source>
</reference>
<dbReference type="CDD" id="cd02440">
    <property type="entry name" value="AdoMet_MTases"/>
    <property type="match status" value="1"/>
</dbReference>
<dbReference type="GO" id="GO:0032259">
    <property type="term" value="P:methylation"/>
    <property type="evidence" value="ECO:0007669"/>
    <property type="project" value="UniProtKB-KW"/>
</dbReference>
<dbReference type="GO" id="GO:0006629">
    <property type="term" value="P:lipid metabolic process"/>
    <property type="evidence" value="ECO:0007669"/>
    <property type="project" value="UniProtKB-KW"/>
</dbReference>